<dbReference type="OrthoDB" id="4174719at2"/>
<protein>
    <recommendedName>
        <fullName evidence="7">Peptide methionine sulfoxide reductase MsrA</fullName>
        <shortName evidence="7">Protein-methionine-S-oxide reductase</shortName>
        <ecNumber evidence="7">1.8.4.11</ecNumber>
    </recommendedName>
    <alternativeName>
        <fullName evidence="7">Peptide-methionine (S)-S-oxide reductase</fullName>
        <shortName evidence="7">Peptide Met(O) reductase</shortName>
    </alternativeName>
</protein>
<comment type="catalytic activity">
    <reaction evidence="4 7">
        <text>L-methionyl-[protein] + [thioredoxin]-disulfide + H2O = L-methionyl-(S)-S-oxide-[protein] + [thioredoxin]-dithiol</text>
        <dbReference type="Rhea" id="RHEA:14217"/>
        <dbReference type="Rhea" id="RHEA-COMP:10698"/>
        <dbReference type="Rhea" id="RHEA-COMP:10700"/>
        <dbReference type="Rhea" id="RHEA-COMP:12313"/>
        <dbReference type="Rhea" id="RHEA-COMP:12315"/>
        <dbReference type="ChEBI" id="CHEBI:15377"/>
        <dbReference type="ChEBI" id="CHEBI:16044"/>
        <dbReference type="ChEBI" id="CHEBI:29950"/>
        <dbReference type="ChEBI" id="CHEBI:44120"/>
        <dbReference type="ChEBI" id="CHEBI:50058"/>
        <dbReference type="EC" id="1.8.4.11"/>
    </reaction>
</comment>
<evidence type="ECO:0000256" key="2">
    <source>
        <dbReference type="ARBA" id="ARBA00023002"/>
    </source>
</evidence>
<dbReference type="NCBIfam" id="TIGR00357">
    <property type="entry name" value="peptide-methionine (R)-S-oxide reductase MsrB"/>
    <property type="match status" value="1"/>
</dbReference>
<keyword evidence="10" id="KW-1185">Reference proteome</keyword>
<evidence type="ECO:0000256" key="3">
    <source>
        <dbReference type="ARBA" id="ARBA00023268"/>
    </source>
</evidence>
<dbReference type="PANTHER" id="PTHR43774">
    <property type="entry name" value="PEPTIDE METHIONINE SULFOXIDE REDUCTASE"/>
    <property type="match status" value="1"/>
</dbReference>
<dbReference type="HAMAP" id="MF_01401">
    <property type="entry name" value="MsrA"/>
    <property type="match status" value="1"/>
</dbReference>
<dbReference type="GO" id="GO:0008113">
    <property type="term" value="F:peptide-methionine (S)-S-oxide reductase activity"/>
    <property type="evidence" value="ECO:0007669"/>
    <property type="project" value="UniProtKB-UniRule"/>
</dbReference>
<dbReference type="KEGG" id="ppsc:EHS13_35395"/>
<comment type="similarity">
    <text evidence="1 7">Belongs to the MsrA Met sulfoxide reductase family.</text>
</comment>
<evidence type="ECO:0000256" key="7">
    <source>
        <dbReference type="HAMAP-Rule" id="MF_01401"/>
    </source>
</evidence>
<evidence type="ECO:0000313" key="9">
    <source>
        <dbReference type="EMBL" id="QGR00389.1"/>
    </source>
</evidence>
<dbReference type="Pfam" id="PF01625">
    <property type="entry name" value="PMSR"/>
    <property type="match status" value="1"/>
</dbReference>
<name>A0A6B8S0D4_9BACL</name>
<accession>A0A6B8S0D4</accession>
<evidence type="ECO:0000259" key="8">
    <source>
        <dbReference type="PROSITE" id="PS51790"/>
    </source>
</evidence>
<dbReference type="NCBIfam" id="TIGR00401">
    <property type="entry name" value="msrA"/>
    <property type="match status" value="1"/>
</dbReference>
<dbReference type="GO" id="GO:0033744">
    <property type="term" value="F:L-methionine:thioredoxin-disulfide S-oxidoreductase activity"/>
    <property type="evidence" value="ECO:0007669"/>
    <property type="project" value="RHEA"/>
</dbReference>
<comment type="catalytic activity">
    <reaction evidence="5">
        <text>L-methionyl-[protein] + [thioredoxin]-disulfide + H2O = L-methionyl-(R)-S-oxide-[protein] + [thioredoxin]-dithiol</text>
        <dbReference type="Rhea" id="RHEA:24164"/>
        <dbReference type="Rhea" id="RHEA-COMP:10698"/>
        <dbReference type="Rhea" id="RHEA-COMP:10700"/>
        <dbReference type="Rhea" id="RHEA-COMP:12313"/>
        <dbReference type="Rhea" id="RHEA-COMP:12314"/>
        <dbReference type="ChEBI" id="CHEBI:15377"/>
        <dbReference type="ChEBI" id="CHEBI:16044"/>
        <dbReference type="ChEBI" id="CHEBI:29950"/>
        <dbReference type="ChEBI" id="CHEBI:45764"/>
        <dbReference type="ChEBI" id="CHEBI:50058"/>
        <dbReference type="EC" id="1.8.4.12"/>
    </reaction>
</comment>
<dbReference type="InterPro" id="IPR002569">
    <property type="entry name" value="Met_Sox_Rdtase_MsrA_dom"/>
</dbReference>
<evidence type="ECO:0000256" key="6">
    <source>
        <dbReference type="ARBA" id="ARBA00048782"/>
    </source>
</evidence>
<evidence type="ECO:0000256" key="5">
    <source>
        <dbReference type="ARBA" id="ARBA00048488"/>
    </source>
</evidence>
<dbReference type="InterPro" id="IPR036509">
    <property type="entry name" value="Met_Sox_Rdtase_MsrA_sf"/>
</dbReference>
<dbReference type="EMBL" id="CP034235">
    <property type="protein sequence ID" value="QGR00389.1"/>
    <property type="molecule type" value="Genomic_DNA"/>
</dbReference>
<evidence type="ECO:0000256" key="4">
    <source>
        <dbReference type="ARBA" id="ARBA00047806"/>
    </source>
</evidence>
<dbReference type="Pfam" id="PF01641">
    <property type="entry name" value="SelR"/>
    <property type="match status" value="1"/>
</dbReference>
<proteinExistence type="inferred from homology"/>
<keyword evidence="2 7" id="KW-0560">Oxidoreductase</keyword>
<evidence type="ECO:0000313" key="10">
    <source>
        <dbReference type="Proteomes" id="UP000426246"/>
    </source>
</evidence>
<comment type="catalytic activity">
    <reaction evidence="6 7">
        <text>[thioredoxin]-disulfide + L-methionine + H2O = L-methionine (S)-S-oxide + [thioredoxin]-dithiol</text>
        <dbReference type="Rhea" id="RHEA:19993"/>
        <dbReference type="Rhea" id="RHEA-COMP:10698"/>
        <dbReference type="Rhea" id="RHEA-COMP:10700"/>
        <dbReference type="ChEBI" id="CHEBI:15377"/>
        <dbReference type="ChEBI" id="CHEBI:29950"/>
        <dbReference type="ChEBI" id="CHEBI:50058"/>
        <dbReference type="ChEBI" id="CHEBI:57844"/>
        <dbReference type="ChEBI" id="CHEBI:58772"/>
        <dbReference type="EC" id="1.8.4.11"/>
    </reaction>
</comment>
<dbReference type="Gene3D" id="2.170.150.20">
    <property type="entry name" value="Peptide methionine sulfoxide reductase"/>
    <property type="match status" value="1"/>
</dbReference>
<dbReference type="InterPro" id="IPR002579">
    <property type="entry name" value="Met_Sox_Rdtase_MsrB_dom"/>
</dbReference>
<reference evidence="10" key="1">
    <citation type="submission" date="2018-11" db="EMBL/GenBank/DDBJ databases">
        <title>Complete genome sequence of Paenibacillus sp. ML311-T8.</title>
        <authorList>
            <person name="Nam Y.-D."/>
            <person name="Kang J."/>
            <person name="Chung W.-H."/>
            <person name="Park Y.S."/>
        </authorList>
    </citation>
    <scope>NUCLEOTIDE SEQUENCE [LARGE SCALE GENOMIC DNA]</scope>
    <source>
        <strain evidence="10">ML311-T8</strain>
    </source>
</reference>
<dbReference type="SUPFAM" id="SSF55068">
    <property type="entry name" value="Peptide methionine sulfoxide reductase"/>
    <property type="match status" value="1"/>
</dbReference>
<comment type="function">
    <text evidence="7">Has an important function as a repair enzyme for proteins that have been inactivated by oxidation. Catalyzes the reversible oxidation-reduction of methionine sulfoxide in proteins to methionine.</text>
</comment>
<feature type="domain" description="MsrB" evidence="8">
    <location>
        <begin position="197"/>
        <end position="319"/>
    </location>
</feature>
<gene>
    <name evidence="7 9" type="primary">msrA</name>
    <name evidence="9" type="ORF">EHS13_35395</name>
</gene>
<dbReference type="PANTHER" id="PTHR43774:SF1">
    <property type="entry name" value="PEPTIDE METHIONINE SULFOXIDE REDUCTASE MSRA 2"/>
    <property type="match status" value="1"/>
</dbReference>
<sequence length="334" mass="37494">MVAEESSVNYETAIFAGGCFWSMEAPFEKLEGVLSVVTGYTGGQKVNPTYAEVSSETTGHLEAVEVRYNPNQITYEMLLQVFWRSVDPTDAEGQFIDHGAQYLSAVYYNSNEQQKLAEASKKALALSGRFDKPIVTKVLPALTFYKAEENHQDYYKKNPISYKINQLGSGRGTFLDKTWGNDRDVKSPVSDYKNFNKAEKLKTLTKLQYNVTQYGADEQPFHNEYWDNKAEGIYVDIVSGEPLFSSNDQFDPNTGWPSFSKVLEPNNIVFKESDGLFSAITEVKSHYADSSLGHVFNDGPKPTGLRFCINSASLKFIPKDELEKSGYGMYAGQF</sequence>
<dbReference type="SUPFAM" id="SSF51316">
    <property type="entry name" value="Mss4-like"/>
    <property type="match status" value="1"/>
</dbReference>
<dbReference type="PROSITE" id="PS51790">
    <property type="entry name" value="MSRB"/>
    <property type="match status" value="1"/>
</dbReference>
<evidence type="ECO:0000256" key="1">
    <source>
        <dbReference type="ARBA" id="ARBA00005591"/>
    </source>
</evidence>
<dbReference type="EC" id="1.8.4.11" evidence="7"/>
<keyword evidence="3" id="KW-0511">Multifunctional enzyme</keyword>
<feature type="active site" evidence="7">
    <location>
        <position position="19"/>
    </location>
</feature>
<dbReference type="AlphaFoldDB" id="A0A6B8S0D4"/>
<dbReference type="InterPro" id="IPR011057">
    <property type="entry name" value="Mss4-like_sf"/>
</dbReference>
<dbReference type="Proteomes" id="UP000426246">
    <property type="component" value="Chromosome"/>
</dbReference>
<dbReference type="Gene3D" id="3.30.1060.10">
    <property type="entry name" value="Peptide methionine sulphoxide reductase MsrA"/>
    <property type="match status" value="1"/>
</dbReference>
<organism evidence="9 10">
    <name type="scientific">Paenibacillus psychroresistens</name>
    <dbReference type="NCBI Taxonomy" id="1778678"/>
    <lineage>
        <taxon>Bacteria</taxon>
        <taxon>Bacillati</taxon>
        <taxon>Bacillota</taxon>
        <taxon>Bacilli</taxon>
        <taxon>Bacillales</taxon>
        <taxon>Paenibacillaceae</taxon>
        <taxon>Paenibacillus</taxon>
    </lineage>
</organism>
<dbReference type="GO" id="GO:0033743">
    <property type="term" value="F:peptide-methionine (R)-S-oxide reductase activity"/>
    <property type="evidence" value="ECO:0007669"/>
    <property type="project" value="UniProtKB-EC"/>
</dbReference>